<dbReference type="AlphaFoldDB" id="A0A5B7D0C1"/>
<proteinExistence type="predicted"/>
<dbReference type="EMBL" id="VSRR010000406">
    <property type="protein sequence ID" value="MPC15170.1"/>
    <property type="molecule type" value="Genomic_DNA"/>
</dbReference>
<evidence type="ECO:0000256" key="1">
    <source>
        <dbReference type="SAM" id="MobiDB-lite"/>
    </source>
</evidence>
<reference evidence="2 3" key="1">
    <citation type="submission" date="2019-05" db="EMBL/GenBank/DDBJ databases">
        <title>Another draft genome of Portunus trituberculatus and its Hox gene families provides insights of decapod evolution.</title>
        <authorList>
            <person name="Jeong J.-H."/>
            <person name="Song I."/>
            <person name="Kim S."/>
            <person name="Choi T."/>
            <person name="Kim D."/>
            <person name="Ryu S."/>
            <person name="Kim W."/>
        </authorList>
    </citation>
    <scope>NUCLEOTIDE SEQUENCE [LARGE SCALE GENOMIC DNA]</scope>
    <source>
        <tissue evidence="2">Muscle</tissue>
    </source>
</reference>
<evidence type="ECO:0000313" key="2">
    <source>
        <dbReference type="EMBL" id="MPC15170.1"/>
    </source>
</evidence>
<name>A0A5B7D0C1_PORTR</name>
<comment type="caution">
    <text evidence="2">The sequence shown here is derived from an EMBL/GenBank/DDBJ whole genome shotgun (WGS) entry which is preliminary data.</text>
</comment>
<accession>A0A5B7D0C1</accession>
<dbReference type="Proteomes" id="UP000324222">
    <property type="component" value="Unassembled WGS sequence"/>
</dbReference>
<sequence>MNEHCWSGNRRAKQDVTEEEKYVFKATDKYEKWSGVIRLASPHYGNHGGGNYTQEREENGEATAAPARPSSCRNKGKSVSSLMLTPPPRRRLHHDPREGRPTTTTTTIIIITTTCTACLQTPVTQELLLRIHGLNVSHLLSLRPAAVTCAPQTALPHPTPPATVILAETIVTTPHHPQAPM</sequence>
<organism evidence="2 3">
    <name type="scientific">Portunus trituberculatus</name>
    <name type="common">Swimming crab</name>
    <name type="synonym">Neptunus trituberculatus</name>
    <dbReference type="NCBI Taxonomy" id="210409"/>
    <lineage>
        <taxon>Eukaryota</taxon>
        <taxon>Metazoa</taxon>
        <taxon>Ecdysozoa</taxon>
        <taxon>Arthropoda</taxon>
        <taxon>Crustacea</taxon>
        <taxon>Multicrustacea</taxon>
        <taxon>Malacostraca</taxon>
        <taxon>Eumalacostraca</taxon>
        <taxon>Eucarida</taxon>
        <taxon>Decapoda</taxon>
        <taxon>Pleocyemata</taxon>
        <taxon>Brachyura</taxon>
        <taxon>Eubrachyura</taxon>
        <taxon>Portunoidea</taxon>
        <taxon>Portunidae</taxon>
        <taxon>Portuninae</taxon>
        <taxon>Portunus</taxon>
    </lineage>
</organism>
<protein>
    <submittedName>
        <fullName evidence="2">Uncharacterized protein</fullName>
    </submittedName>
</protein>
<feature type="compositionally biased region" description="Polar residues" evidence="1">
    <location>
        <begin position="71"/>
        <end position="83"/>
    </location>
</feature>
<evidence type="ECO:0000313" key="3">
    <source>
        <dbReference type="Proteomes" id="UP000324222"/>
    </source>
</evidence>
<feature type="region of interest" description="Disordered" evidence="1">
    <location>
        <begin position="44"/>
        <end position="102"/>
    </location>
</feature>
<keyword evidence="3" id="KW-1185">Reference proteome</keyword>
<gene>
    <name evidence="2" type="ORF">E2C01_007954</name>
</gene>